<accession>A0A8K1G343</accession>
<dbReference type="Proteomes" id="UP000796761">
    <property type="component" value="Unassembled WGS sequence"/>
</dbReference>
<evidence type="ECO:0000313" key="2">
    <source>
        <dbReference type="EMBL" id="TRZ10827.1"/>
    </source>
</evidence>
<feature type="region of interest" description="Disordered" evidence="1">
    <location>
        <begin position="107"/>
        <end position="131"/>
    </location>
</feature>
<evidence type="ECO:0000313" key="3">
    <source>
        <dbReference type="Proteomes" id="UP000796761"/>
    </source>
</evidence>
<comment type="caution">
    <text evidence="2">The sequence shown here is derived from an EMBL/GenBank/DDBJ whole genome shotgun (WGS) entry which is preliminary data.</text>
</comment>
<keyword evidence="3" id="KW-1185">Reference proteome</keyword>
<dbReference type="EMBL" id="SWJQ01000801">
    <property type="protein sequence ID" value="TRZ10827.1"/>
    <property type="molecule type" value="Genomic_DNA"/>
</dbReference>
<organism evidence="2 3">
    <name type="scientific">Zosterops borbonicus</name>
    <dbReference type="NCBI Taxonomy" id="364589"/>
    <lineage>
        <taxon>Eukaryota</taxon>
        <taxon>Metazoa</taxon>
        <taxon>Chordata</taxon>
        <taxon>Craniata</taxon>
        <taxon>Vertebrata</taxon>
        <taxon>Euteleostomi</taxon>
        <taxon>Archelosauria</taxon>
        <taxon>Archosauria</taxon>
        <taxon>Dinosauria</taxon>
        <taxon>Saurischia</taxon>
        <taxon>Theropoda</taxon>
        <taxon>Coelurosauria</taxon>
        <taxon>Aves</taxon>
        <taxon>Neognathae</taxon>
        <taxon>Neoaves</taxon>
        <taxon>Telluraves</taxon>
        <taxon>Australaves</taxon>
        <taxon>Passeriformes</taxon>
        <taxon>Sylvioidea</taxon>
        <taxon>Zosteropidae</taxon>
        <taxon>Zosterops</taxon>
    </lineage>
</organism>
<sequence length="154" mass="17178">MRNGDTTCDLRGIGKRKVKFPIPWEGSEQGPGPALWGPEMAPEEWTGTNVQEVPPGHDEELLLWATITRGFASFIGIVLHSFAPEGHKIPPRPARFARPLWMPGTHDRTGLEFEKKTEARGSSSRESSSNLPEDTCKYFVNLVKLRIMTHAADI</sequence>
<proteinExistence type="predicted"/>
<protein>
    <submittedName>
        <fullName evidence="2">Uncharacterized protein</fullName>
    </submittedName>
</protein>
<name>A0A8K1G343_9PASS</name>
<gene>
    <name evidence="2" type="ORF">HGM15179_016276</name>
</gene>
<evidence type="ECO:0000256" key="1">
    <source>
        <dbReference type="SAM" id="MobiDB-lite"/>
    </source>
</evidence>
<feature type="compositionally biased region" description="Basic and acidic residues" evidence="1">
    <location>
        <begin position="107"/>
        <end position="119"/>
    </location>
</feature>
<dbReference type="AlphaFoldDB" id="A0A8K1G343"/>
<reference evidence="2" key="1">
    <citation type="submission" date="2019-04" db="EMBL/GenBank/DDBJ databases">
        <title>Genome assembly of Zosterops borbonicus 15179.</title>
        <authorList>
            <person name="Leroy T."/>
            <person name="Anselmetti Y."/>
            <person name="Tilak M.-K."/>
            <person name="Nabholz B."/>
        </authorList>
    </citation>
    <scope>NUCLEOTIDE SEQUENCE</scope>
    <source>
        <strain evidence="2">HGM_15179</strain>
        <tissue evidence="2">Muscle</tissue>
    </source>
</reference>